<dbReference type="EMBL" id="JAVDYF010000001">
    <property type="protein sequence ID" value="MDR7353478.1"/>
    <property type="molecule type" value="Genomic_DNA"/>
</dbReference>
<organism evidence="1 2">
    <name type="scientific">Corynebacterium felinum</name>
    <dbReference type="NCBI Taxonomy" id="131318"/>
    <lineage>
        <taxon>Bacteria</taxon>
        <taxon>Bacillati</taxon>
        <taxon>Actinomycetota</taxon>
        <taxon>Actinomycetes</taxon>
        <taxon>Mycobacteriales</taxon>
        <taxon>Corynebacteriaceae</taxon>
        <taxon>Corynebacterium</taxon>
    </lineage>
</organism>
<evidence type="ECO:0000313" key="1">
    <source>
        <dbReference type="EMBL" id="MDR7353478.1"/>
    </source>
</evidence>
<dbReference type="RefSeq" id="WP_277105093.1">
    <property type="nucleotide sequence ID" value="NZ_BAAAJS010000021.1"/>
</dbReference>
<keyword evidence="2" id="KW-1185">Reference proteome</keyword>
<sequence length="738" mass="80046">MPLQRLEPFSLFRRQHFTIGGNPSQIAASAQPWREVQQLLVHGAGELSALVPEGFEGNVGLAYRQNIGEALPAEMKAAADIAERIAQVYTQYADDVAGANATMDATQLKAEAIHQEVNVAVDCVNKSEDNMSIANSMGQPVLIAAAKSALDASMAFYEAAKWSWDQCLQQAQAHKNDLRSQVQAHESILAGVVANSRLGAVQLVKPPRELSFLRVILSELIEVAGTVGKIMNHLVPAGRTIRSLSGVDEVVGEIMTAADQNVQRQWSSAFEELIQLIHRVERQAAKFIVLYREADLMNEKDLANVEPLIEGLFQSVLADDKRTKVFVDAAMSLEERINHLGTDSLLWDPYLGEELNPQVIAGDIRRMNSSISDPFSINDEAVERNQVRGRNLDDLARILTQTSAVEGPFGPGMTSRIISLPSVTAVADDYAPGPLQTPGGNYFAFTKKGLPIIPKGGANSDYYAKVSQDGTLTMKVGEKGYEKVYPRVPKGKSSYPSVIYEAFDADARRQIQYVVYPNGMIVEYTVPSSGEFSNPEGIVLRPRQTPDGNTPLSYAWTTRQFGELHIGTPEHGDQHYYPAKKTYDFSGINKALKALEPIGVVSGNIKGVVEGPFEKFVNEIGESMGADKEAVAKYYGYAKKIPLADPMLNAANGIVALTESVATGSSVPLASAMGSNAGGLVGGALGVRYGSKFLWGKTPWGRFLFGAAGTVTGSYYGQAMGADMGRRIDDWWDGTKTK</sequence>
<dbReference type="Proteomes" id="UP001183619">
    <property type="component" value="Unassembled WGS sequence"/>
</dbReference>
<protein>
    <submittedName>
        <fullName evidence="1">Uncharacterized protein YukE</fullName>
    </submittedName>
</protein>
<accession>A0ABU2B4F6</accession>
<evidence type="ECO:0000313" key="2">
    <source>
        <dbReference type="Proteomes" id="UP001183619"/>
    </source>
</evidence>
<name>A0ABU2B4F6_9CORY</name>
<reference evidence="1 2" key="1">
    <citation type="submission" date="2023-07" db="EMBL/GenBank/DDBJ databases">
        <title>Sequencing the genomes of 1000 actinobacteria strains.</title>
        <authorList>
            <person name="Klenk H.-P."/>
        </authorList>
    </citation>
    <scope>NUCLEOTIDE SEQUENCE [LARGE SCALE GENOMIC DNA]</scope>
    <source>
        <strain evidence="1 2">DSM 44508</strain>
    </source>
</reference>
<comment type="caution">
    <text evidence="1">The sequence shown here is derived from an EMBL/GenBank/DDBJ whole genome shotgun (WGS) entry which is preliminary data.</text>
</comment>
<proteinExistence type="predicted"/>
<gene>
    <name evidence="1" type="ORF">J2S37_000016</name>
</gene>